<reference evidence="1" key="1">
    <citation type="journal article" date="2018" name="DNA Res.">
        <title>Multiple hybrid de novo genome assembly of finger millet, an orphan allotetraploid crop.</title>
        <authorList>
            <person name="Hatakeyama M."/>
            <person name="Aluri S."/>
            <person name="Balachadran M.T."/>
            <person name="Sivarajan S.R."/>
            <person name="Patrignani A."/>
            <person name="Gruter S."/>
            <person name="Poveda L."/>
            <person name="Shimizu-Inatsugi R."/>
            <person name="Baeten J."/>
            <person name="Francoijs K.J."/>
            <person name="Nataraja K.N."/>
            <person name="Reddy Y.A.N."/>
            <person name="Phadnis S."/>
            <person name="Ravikumar R.L."/>
            <person name="Schlapbach R."/>
            <person name="Sreeman S.M."/>
            <person name="Shimizu K.K."/>
        </authorList>
    </citation>
    <scope>NUCLEOTIDE SEQUENCE</scope>
</reference>
<sequence>MLCLVAPRRSTEAVHLPNLRGLTELSMPSVQSSTVGESCSSRMCWTLVLMVKSMTSLPVTTVPYGNEIVQMPTLWHQGKCDASYA</sequence>
<protein>
    <submittedName>
        <fullName evidence="1">Uncharacterized protein</fullName>
    </submittedName>
</protein>
<reference evidence="1" key="2">
    <citation type="submission" date="2021-12" db="EMBL/GenBank/DDBJ databases">
        <title>Resequencing data analysis of finger millet.</title>
        <authorList>
            <person name="Hatakeyama M."/>
            <person name="Aluri S."/>
            <person name="Balachadran M.T."/>
            <person name="Sivarajan S.R."/>
            <person name="Poveda L."/>
            <person name="Shimizu-Inatsugi R."/>
            <person name="Schlapbach R."/>
            <person name="Sreeman S.M."/>
            <person name="Shimizu K.K."/>
        </authorList>
    </citation>
    <scope>NUCLEOTIDE SEQUENCE</scope>
</reference>
<dbReference type="Proteomes" id="UP001054889">
    <property type="component" value="Unassembled WGS sequence"/>
</dbReference>
<evidence type="ECO:0000313" key="1">
    <source>
        <dbReference type="EMBL" id="GJN30474.1"/>
    </source>
</evidence>
<accession>A0AAV5F4B0</accession>
<evidence type="ECO:0000313" key="2">
    <source>
        <dbReference type="Proteomes" id="UP001054889"/>
    </source>
</evidence>
<comment type="caution">
    <text evidence="1">The sequence shown here is derived from an EMBL/GenBank/DDBJ whole genome shotgun (WGS) entry which is preliminary data.</text>
</comment>
<dbReference type="EMBL" id="BQKI01000082">
    <property type="protein sequence ID" value="GJN30474.1"/>
    <property type="molecule type" value="Genomic_DNA"/>
</dbReference>
<organism evidence="1 2">
    <name type="scientific">Eleusine coracana subsp. coracana</name>
    <dbReference type="NCBI Taxonomy" id="191504"/>
    <lineage>
        <taxon>Eukaryota</taxon>
        <taxon>Viridiplantae</taxon>
        <taxon>Streptophyta</taxon>
        <taxon>Embryophyta</taxon>
        <taxon>Tracheophyta</taxon>
        <taxon>Spermatophyta</taxon>
        <taxon>Magnoliopsida</taxon>
        <taxon>Liliopsida</taxon>
        <taxon>Poales</taxon>
        <taxon>Poaceae</taxon>
        <taxon>PACMAD clade</taxon>
        <taxon>Chloridoideae</taxon>
        <taxon>Cynodonteae</taxon>
        <taxon>Eleusininae</taxon>
        <taxon>Eleusine</taxon>
    </lineage>
</organism>
<name>A0AAV5F4B0_ELECO</name>
<keyword evidence="2" id="KW-1185">Reference proteome</keyword>
<dbReference type="AlphaFoldDB" id="A0AAV5F4B0"/>
<proteinExistence type="predicted"/>
<gene>
    <name evidence="1" type="primary">gb18783</name>
    <name evidence="1" type="ORF">PR202_gb18783</name>
</gene>